<gene>
    <name evidence="2" type="ORF">LCGC14_0112080</name>
</gene>
<evidence type="ECO:0000313" key="2">
    <source>
        <dbReference type="EMBL" id="KKO01853.1"/>
    </source>
</evidence>
<reference evidence="2" key="1">
    <citation type="journal article" date="2015" name="Nature">
        <title>Complex archaea that bridge the gap between prokaryotes and eukaryotes.</title>
        <authorList>
            <person name="Spang A."/>
            <person name="Saw J.H."/>
            <person name="Jorgensen S.L."/>
            <person name="Zaremba-Niedzwiedzka K."/>
            <person name="Martijn J."/>
            <person name="Lind A.E."/>
            <person name="van Eijk R."/>
            <person name="Schleper C."/>
            <person name="Guy L."/>
            <person name="Ettema T.J."/>
        </authorList>
    </citation>
    <scope>NUCLEOTIDE SEQUENCE</scope>
</reference>
<sequence>MIFKLLKTLIKLMYKTVVKFIGLIVGLALGPGLLLFMFLFEPHRPLPDILTELPRNEIDASHVMQGRVERVFAPKAEASIVRAFFSDLEFTVNSVERHAVYKRRQFNCVESYTVVWREDLQRLEKIASIVERNCSPLWKN</sequence>
<name>A0A0F9VPM1_9ZZZZ</name>
<keyword evidence="1" id="KW-0812">Transmembrane</keyword>
<dbReference type="AlphaFoldDB" id="A0A0F9VPM1"/>
<proteinExistence type="predicted"/>
<keyword evidence="1" id="KW-0472">Membrane</keyword>
<accession>A0A0F9VPM1</accession>
<feature type="transmembrane region" description="Helical" evidence="1">
    <location>
        <begin position="20"/>
        <end position="40"/>
    </location>
</feature>
<comment type="caution">
    <text evidence="2">The sequence shown here is derived from an EMBL/GenBank/DDBJ whole genome shotgun (WGS) entry which is preliminary data.</text>
</comment>
<organism evidence="2">
    <name type="scientific">marine sediment metagenome</name>
    <dbReference type="NCBI Taxonomy" id="412755"/>
    <lineage>
        <taxon>unclassified sequences</taxon>
        <taxon>metagenomes</taxon>
        <taxon>ecological metagenomes</taxon>
    </lineage>
</organism>
<evidence type="ECO:0000256" key="1">
    <source>
        <dbReference type="SAM" id="Phobius"/>
    </source>
</evidence>
<keyword evidence="1" id="KW-1133">Transmembrane helix</keyword>
<protein>
    <submittedName>
        <fullName evidence="2">Uncharacterized protein</fullName>
    </submittedName>
</protein>
<dbReference type="EMBL" id="LAZR01000033">
    <property type="protein sequence ID" value="KKO01853.1"/>
    <property type="molecule type" value="Genomic_DNA"/>
</dbReference>